<accession>A0A4P6ES57</accession>
<evidence type="ECO:0000313" key="9">
    <source>
        <dbReference type="Proteomes" id="UP000293568"/>
    </source>
</evidence>
<dbReference type="SUPFAM" id="SSF51556">
    <property type="entry name" value="Metallo-dependent hydrolases"/>
    <property type="match status" value="1"/>
</dbReference>
<evidence type="ECO:0000256" key="5">
    <source>
        <dbReference type="ARBA" id="ARBA00020555"/>
    </source>
</evidence>
<protein>
    <recommendedName>
        <fullName evidence="5 7">Uronate isomerase</fullName>
        <ecNumber evidence="4 7">5.3.1.12</ecNumber>
    </recommendedName>
    <alternativeName>
        <fullName evidence="7">Glucuronate isomerase</fullName>
    </alternativeName>
    <alternativeName>
        <fullName evidence="7">Uronic isomerase</fullName>
    </alternativeName>
</protein>
<dbReference type="Pfam" id="PF02614">
    <property type="entry name" value="UxaC"/>
    <property type="match status" value="1"/>
</dbReference>
<dbReference type="AlphaFoldDB" id="A0A4P6ES57"/>
<dbReference type="UniPathway" id="UPA00246"/>
<evidence type="ECO:0000256" key="3">
    <source>
        <dbReference type="ARBA" id="ARBA00008397"/>
    </source>
</evidence>
<dbReference type="Gene3D" id="1.10.2020.10">
    <property type="entry name" value="uronate isomerase, domain 2, chain A"/>
    <property type="match status" value="1"/>
</dbReference>
<dbReference type="Proteomes" id="UP000293568">
    <property type="component" value="Chromosome"/>
</dbReference>
<dbReference type="InterPro" id="IPR003766">
    <property type="entry name" value="Uronate_isomerase"/>
</dbReference>
<sequence length="466" mass="53150">MIAFHTDKLLLTNNTAKTLFHEYASQMPIYDYHSHLDQSKIAAGYQFSNITELWLNGDHYKWRALRWLGVDEAYITGAASDKDKFLAWAKAVPKMAGNPLYHWTHLELDRYFGITDRLSEHNAEDIWNRCNEQLQHKSLSASGILDKFNVKVVCTTDDPVDSLNDHRAIRDQGKLSTKVAPTFRPDRILDIQRADFRDYMRQLAEASRTEINGLTDLLQAVAVRVQYFHEHGCRLSDHGMGELPFAPATEQEASRILKLALAGEAVSKAEAEAYQTFIMLRLGELYSKHGWTMQLHIGAIRNNNTRMSALLGKDSGYDSILDYHLARSLNGLLNEMDKTDQLPKTIVYSLYPYQYEAIATAIGNFQGGGVSGKLQLGAAWWFHDQKEGMLQQMKALSSIGLISTFVGMLTDSRSFMSFPRHEYFRRLLCSMFGTWMEEGELPMDMEYAGEMIRDICYRNAEAYFGI</sequence>
<gene>
    <name evidence="7 8" type="primary">uxaC</name>
    <name evidence="8" type="ORF">ET464_02305</name>
</gene>
<dbReference type="RefSeq" id="WP_129437904.1">
    <property type="nucleotide sequence ID" value="NZ_CP035492.1"/>
</dbReference>
<dbReference type="Gene3D" id="3.20.20.140">
    <property type="entry name" value="Metal-dependent hydrolases"/>
    <property type="match status" value="1"/>
</dbReference>
<dbReference type="EC" id="5.3.1.12" evidence="4 7"/>
<dbReference type="EMBL" id="CP035492">
    <property type="protein sequence ID" value="QAY65386.1"/>
    <property type="molecule type" value="Genomic_DNA"/>
</dbReference>
<reference evidence="8 9" key="1">
    <citation type="submission" date="2019-01" db="EMBL/GenBank/DDBJ databases">
        <title>Genome sequencing of strain FW100M-2.</title>
        <authorList>
            <person name="Heo J."/>
            <person name="Kim S.-J."/>
            <person name="Kim J.-S."/>
            <person name="Hong S.-B."/>
            <person name="Kwon S.-W."/>
        </authorList>
    </citation>
    <scope>NUCLEOTIDE SEQUENCE [LARGE SCALE GENOMIC DNA]</scope>
    <source>
        <strain evidence="8 9">FW100M-2</strain>
    </source>
</reference>
<proteinExistence type="inferred from homology"/>
<dbReference type="InterPro" id="IPR032466">
    <property type="entry name" value="Metal_Hydrolase"/>
</dbReference>
<evidence type="ECO:0000256" key="2">
    <source>
        <dbReference type="ARBA" id="ARBA00004892"/>
    </source>
</evidence>
<dbReference type="GO" id="GO:0042840">
    <property type="term" value="P:D-glucuronate catabolic process"/>
    <property type="evidence" value="ECO:0007669"/>
    <property type="project" value="TreeGrafter"/>
</dbReference>
<evidence type="ECO:0000256" key="7">
    <source>
        <dbReference type="HAMAP-Rule" id="MF_00675"/>
    </source>
</evidence>
<dbReference type="GO" id="GO:0008880">
    <property type="term" value="F:glucuronate isomerase activity"/>
    <property type="evidence" value="ECO:0007669"/>
    <property type="project" value="UniProtKB-UniRule"/>
</dbReference>
<evidence type="ECO:0000256" key="1">
    <source>
        <dbReference type="ARBA" id="ARBA00001165"/>
    </source>
</evidence>
<name>A0A4P6ES57_9BACL</name>
<dbReference type="OrthoDB" id="9766564at2"/>
<comment type="pathway">
    <text evidence="2 7">Carbohydrate metabolism; pentose and glucuronate interconversion.</text>
</comment>
<dbReference type="PANTHER" id="PTHR30068">
    <property type="entry name" value="URONATE ISOMERASE"/>
    <property type="match status" value="1"/>
</dbReference>
<evidence type="ECO:0000256" key="4">
    <source>
        <dbReference type="ARBA" id="ARBA00012546"/>
    </source>
</evidence>
<evidence type="ECO:0000313" key="8">
    <source>
        <dbReference type="EMBL" id="QAY65386.1"/>
    </source>
</evidence>
<dbReference type="GO" id="GO:0019698">
    <property type="term" value="P:D-galacturonate catabolic process"/>
    <property type="evidence" value="ECO:0007669"/>
    <property type="project" value="TreeGrafter"/>
</dbReference>
<comment type="catalytic activity">
    <reaction evidence="7">
        <text>aldehydo-D-galacturonate = keto-D-tagaturonate</text>
        <dbReference type="Rhea" id="RHEA:27702"/>
        <dbReference type="ChEBI" id="CHEBI:12952"/>
        <dbReference type="ChEBI" id="CHEBI:17886"/>
    </reaction>
</comment>
<keyword evidence="6 7" id="KW-0413">Isomerase</keyword>
<dbReference type="PANTHER" id="PTHR30068:SF4">
    <property type="entry name" value="URONATE ISOMERASE"/>
    <property type="match status" value="1"/>
</dbReference>
<dbReference type="HAMAP" id="MF_00675">
    <property type="entry name" value="UxaC"/>
    <property type="match status" value="1"/>
</dbReference>
<comment type="catalytic activity">
    <reaction evidence="1 7">
        <text>D-glucuronate = D-fructuronate</text>
        <dbReference type="Rhea" id="RHEA:13049"/>
        <dbReference type="ChEBI" id="CHEBI:58720"/>
        <dbReference type="ChEBI" id="CHEBI:59863"/>
        <dbReference type="EC" id="5.3.1.12"/>
    </reaction>
</comment>
<dbReference type="KEGG" id="pprt:ET464_02305"/>
<dbReference type="NCBIfam" id="NF002794">
    <property type="entry name" value="PRK02925.1"/>
    <property type="match status" value="1"/>
</dbReference>
<evidence type="ECO:0000256" key="6">
    <source>
        <dbReference type="ARBA" id="ARBA00023235"/>
    </source>
</evidence>
<organism evidence="8 9">
    <name type="scientific">Paenibacillus protaetiae</name>
    <dbReference type="NCBI Taxonomy" id="2509456"/>
    <lineage>
        <taxon>Bacteria</taxon>
        <taxon>Bacillati</taxon>
        <taxon>Bacillota</taxon>
        <taxon>Bacilli</taxon>
        <taxon>Bacillales</taxon>
        <taxon>Paenibacillaceae</taxon>
        <taxon>Paenibacillus</taxon>
    </lineage>
</organism>
<comment type="similarity">
    <text evidence="3 7">Belongs to the metallo-dependent hydrolases superfamily. Uronate isomerase family.</text>
</comment>
<keyword evidence="9" id="KW-1185">Reference proteome</keyword>